<sequence length="279" mass="32349">MKYGTVGDIIGLIISASILIITPYSIIIFVRVLNRASKERKLQATDFLTDYGILLDGVNLKTTIGLYWNVFVQIRWVLTIGIIVALRDYNQFQIMLLFILNNLTIFLMIYGRPFAERHARIMAYINEYLISVYLCLLFCLTDYNSANLCREEIAFCLLSTVFATVVANGAYTLGQIVQLCYLRVKKRISKSQQYKQKKYIQAENITQPQSEPFSFYHGQSFKMEEEQKEGEKPQEMQVRSQSNYLEQLEEISKISEKNVNSNRSSRLLKIDGRPITPWK</sequence>
<evidence type="ECO:0000313" key="3">
    <source>
        <dbReference type="Proteomes" id="UP000785679"/>
    </source>
</evidence>
<reference evidence="2" key="1">
    <citation type="submission" date="2019-06" db="EMBL/GenBank/DDBJ databases">
        <authorList>
            <person name="Zheng W."/>
        </authorList>
    </citation>
    <scope>NUCLEOTIDE SEQUENCE</scope>
    <source>
        <strain evidence="2">QDHG01</strain>
    </source>
</reference>
<evidence type="ECO:0000313" key="2">
    <source>
        <dbReference type="EMBL" id="TNV86774.1"/>
    </source>
</evidence>
<feature type="transmembrane region" description="Helical" evidence="1">
    <location>
        <begin position="92"/>
        <end position="111"/>
    </location>
</feature>
<feature type="transmembrane region" description="Helical" evidence="1">
    <location>
        <begin position="12"/>
        <end position="33"/>
    </location>
</feature>
<feature type="transmembrane region" description="Helical" evidence="1">
    <location>
        <begin position="155"/>
        <end position="182"/>
    </location>
</feature>
<dbReference type="EMBL" id="RRYP01000840">
    <property type="protein sequence ID" value="TNV86774.1"/>
    <property type="molecule type" value="Genomic_DNA"/>
</dbReference>
<keyword evidence="1" id="KW-0472">Membrane</keyword>
<evidence type="ECO:0008006" key="4">
    <source>
        <dbReference type="Google" id="ProtNLM"/>
    </source>
</evidence>
<feature type="transmembrane region" description="Helical" evidence="1">
    <location>
        <begin position="123"/>
        <end position="143"/>
    </location>
</feature>
<protein>
    <recommendedName>
        <fullName evidence="4">TRP C-terminal domain-containing protein</fullName>
    </recommendedName>
</protein>
<evidence type="ECO:0000256" key="1">
    <source>
        <dbReference type="SAM" id="Phobius"/>
    </source>
</evidence>
<keyword evidence="1" id="KW-0812">Transmembrane</keyword>
<dbReference type="Proteomes" id="UP000785679">
    <property type="component" value="Unassembled WGS sequence"/>
</dbReference>
<gene>
    <name evidence="2" type="ORF">FGO68_gene10446</name>
</gene>
<keyword evidence="3" id="KW-1185">Reference proteome</keyword>
<dbReference type="AlphaFoldDB" id="A0A8J8P6B9"/>
<name>A0A8J8P6B9_HALGN</name>
<feature type="transmembrane region" description="Helical" evidence="1">
    <location>
        <begin position="66"/>
        <end position="86"/>
    </location>
</feature>
<keyword evidence="1" id="KW-1133">Transmembrane helix</keyword>
<proteinExistence type="predicted"/>
<comment type="caution">
    <text evidence="2">The sequence shown here is derived from an EMBL/GenBank/DDBJ whole genome shotgun (WGS) entry which is preliminary data.</text>
</comment>
<organism evidence="2 3">
    <name type="scientific">Halteria grandinella</name>
    <dbReference type="NCBI Taxonomy" id="5974"/>
    <lineage>
        <taxon>Eukaryota</taxon>
        <taxon>Sar</taxon>
        <taxon>Alveolata</taxon>
        <taxon>Ciliophora</taxon>
        <taxon>Intramacronucleata</taxon>
        <taxon>Spirotrichea</taxon>
        <taxon>Stichotrichia</taxon>
        <taxon>Sporadotrichida</taxon>
        <taxon>Halteriidae</taxon>
        <taxon>Halteria</taxon>
    </lineage>
</organism>
<accession>A0A8J8P6B9</accession>